<sequence length="262" mass="28109">MTTDNSILQELQGISPVLAKLPRQLPYAVPVDYFEQFPQQMLNLLQPGTQISTGPLQDPADELASLSPLLAGLSRKSPFSVPGGYFDRVPEDINAGLSGIQQVNEILDEALPPLLESARHLNPYSIPAGYFEQFPVSLQKKLSQPSGGAVVRSIGSSWVKYAAAAIVTGVIAISTWLYYQPATDKGSTNGLAAQLQKEIGQISDEAILEYTSPTASVYYGTAANGSTELNSEDLQFMLGDVSDEALQQYLLEQAGKTGALNN</sequence>
<evidence type="ECO:0000313" key="1">
    <source>
        <dbReference type="EMBL" id="MBC6490927.1"/>
    </source>
</evidence>
<gene>
    <name evidence="1" type="ORF">BC349_07775</name>
</gene>
<dbReference type="EMBL" id="MBUA01000012">
    <property type="protein sequence ID" value="MBC6490927.1"/>
    <property type="molecule type" value="Genomic_DNA"/>
</dbReference>
<accession>A0ABR7M7H3</accession>
<protein>
    <submittedName>
        <fullName evidence="1">Uncharacterized protein</fullName>
    </submittedName>
</protein>
<reference evidence="1 2" key="1">
    <citation type="submission" date="2016-07" db="EMBL/GenBank/DDBJ databases">
        <title>Genome analysis of Flavihumibacter stibioxidans YS-17.</title>
        <authorList>
            <person name="Shi K."/>
            <person name="Han Y."/>
            <person name="Wang G."/>
        </authorList>
    </citation>
    <scope>NUCLEOTIDE SEQUENCE [LARGE SCALE GENOMIC DNA]</scope>
    <source>
        <strain evidence="1 2">YS-17</strain>
    </source>
</reference>
<comment type="caution">
    <text evidence="1">The sequence shown here is derived from an EMBL/GenBank/DDBJ whole genome shotgun (WGS) entry which is preliminary data.</text>
</comment>
<proteinExistence type="predicted"/>
<keyword evidence="2" id="KW-1185">Reference proteome</keyword>
<name>A0ABR7M7H3_9BACT</name>
<dbReference type="Proteomes" id="UP000765802">
    <property type="component" value="Unassembled WGS sequence"/>
</dbReference>
<organism evidence="1 2">
    <name type="scientific">Flavihumibacter stibioxidans</name>
    <dbReference type="NCBI Taxonomy" id="1834163"/>
    <lineage>
        <taxon>Bacteria</taxon>
        <taxon>Pseudomonadati</taxon>
        <taxon>Bacteroidota</taxon>
        <taxon>Chitinophagia</taxon>
        <taxon>Chitinophagales</taxon>
        <taxon>Chitinophagaceae</taxon>
        <taxon>Flavihumibacter</taxon>
    </lineage>
</organism>
<evidence type="ECO:0000313" key="2">
    <source>
        <dbReference type="Proteomes" id="UP000765802"/>
    </source>
</evidence>
<dbReference type="RefSeq" id="WP_187256265.1">
    <property type="nucleotide sequence ID" value="NZ_JBHULF010000014.1"/>
</dbReference>